<evidence type="ECO:0000256" key="1">
    <source>
        <dbReference type="ARBA" id="ARBA00004167"/>
    </source>
</evidence>
<dbReference type="OrthoDB" id="5240751at2759"/>
<keyword evidence="7" id="KW-0732">Signal</keyword>
<feature type="signal peptide" evidence="7">
    <location>
        <begin position="1"/>
        <end position="21"/>
    </location>
</feature>
<evidence type="ECO:0000256" key="3">
    <source>
        <dbReference type="ARBA" id="ARBA00022989"/>
    </source>
</evidence>
<feature type="chain" id="PRO_5003380753" description="Mid2 domain-containing protein" evidence="7">
    <location>
        <begin position="22"/>
        <end position="536"/>
    </location>
</feature>
<keyword evidence="9" id="KW-1185">Reference proteome</keyword>
<gene>
    <name evidence="8" type="ORF">NEUTE1DRAFT_133451</name>
</gene>
<dbReference type="Proteomes" id="UP000008065">
    <property type="component" value="Unassembled WGS sequence"/>
</dbReference>
<dbReference type="AlphaFoldDB" id="F8MZY6"/>
<dbReference type="GO" id="GO:0016020">
    <property type="term" value="C:membrane"/>
    <property type="evidence" value="ECO:0007669"/>
    <property type="project" value="UniProtKB-SubCell"/>
</dbReference>
<dbReference type="GeneID" id="20825745"/>
<evidence type="ECO:0000256" key="2">
    <source>
        <dbReference type="ARBA" id="ARBA00022692"/>
    </source>
</evidence>
<proteinExistence type="predicted"/>
<sequence>MRIATQRSWLLAGLPLAGCAASLNSHTDIVMFSDSDGFTQGTKEILGKPAVIWEATTFRWNITNTSGTTVNTVNLYSNTTIIEPASLQSLAKNSQKIGSWPDLTLGMAPQGDIITLPTSTSYPVNLAVETNATGGSVTIDNIWTILNLNNPSAQPAQPAPLKLLYFDVVWKNGGKTGRSYSRLFTTIGNIAPDHTILEGYGLNPLLNNTDPVFPEEYPIRDDSDGGGQSAGVGKPTESSSPIPGATLATPTNDGGPVSSGTGEPSNLKSKKGISIGAIVGIAIACGLLGLALISGIVFFCLRRRHKQNALRDGTSRGVPYGGFAGGGNRNGGDELIAEKEANAGVIHDVTSAPHSPYSDDLVGMGGAGANRNSGSVIIPNIDSGVSPQVVLPGVDGRLEGDGDSPVSNAPSYHMMQQQQQQQQQQQTPHDHQSGRSFTMYSDHQSGGGEGGGSPTTLHSGGGGAPSFTHGGAGTESNRGSLISQQQQQGRSLSTPYAHLVEEGMTEEEIRRLEEEERQLDVAIEQHAGGQRGSRHL</sequence>
<evidence type="ECO:0000256" key="4">
    <source>
        <dbReference type="ARBA" id="ARBA00023136"/>
    </source>
</evidence>
<feature type="region of interest" description="Disordered" evidence="5">
    <location>
        <begin position="213"/>
        <end position="267"/>
    </location>
</feature>
<dbReference type="CDD" id="cd12087">
    <property type="entry name" value="TM_EGFR-like"/>
    <property type="match status" value="1"/>
</dbReference>
<feature type="compositionally biased region" description="Polar residues" evidence="5">
    <location>
        <begin position="474"/>
        <end position="493"/>
    </location>
</feature>
<feature type="compositionally biased region" description="Polar residues" evidence="5">
    <location>
        <begin position="434"/>
        <end position="444"/>
    </location>
</feature>
<dbReference type="InterPro" id="IPR051694">
    <property type="entry name" value="Immunoregulatory_rcpt-like"/>
</dbReference>
<dbReference type="RefSeq" id="XP_009856548.1">
    <property type="nucleotide sequence ID" value="XM_009858246.1"/>
</dbReference>
<keyword evidence="3 6" id="KW-1133">Transmembrane helix</keyword>
<dbReference type="EMBL" id="GL891382">
    <property type="protein sequence ID" value="EGO52921.1"/>
    <property type="molecule type" value="Genomic_DNA"/>
</dbReference>
<dbReference type="GO" id="GO:0071944">
    <property type="term" value="C:cell periphery"/>
    <property type="evidence" value="ECO:0007669"/>
    <property type="project" value="UniProtKB-ARBA"/>
</dbReference>
<keyword evidence="2 6" id="KW-0812">Transmembrane</keyword>
<evidence type="ECO:0000313" key="9">
    <source>
        <dbReference type="Proteomes" id="UP000008065"/>
    </source>
</evidence>
<dbReference type="PANTHER" id="PTHR15549">
    <property type="entry name" value="PAIRED IMMUNOGLOBULIN-LIKE TYPE 2 RECEPTOR"/>
    <property type="match status" value="1"/>
</dbReference>
<feature type="compositionally biased region" description="Gly residues" evidence="5">
    <location>
        <begin position="445"/>
        <end position="464"/>
    </location>
</feature>
<evidence type="ECO:0000313" key="8">
    <source>
        <dbReference type="EMBL" id="EGO52921.1"/>
    </source>
</evidence>
<organism evidence="8 9">
    <name type="scientific">Neurospora tetrasperma (strain FGSC 2508 / ATCC MYA-4615 / P0657)</name>
    <dbReference type="NCBI Taxonomy" id="510951"/>
    <lineage>
        <taxon>Eukaryota</taxon>
        <taxon>Fungi</taxon>
        <taxon>Dikarya</taxon>
        <taxon>Ascomycota</taxon>
        <taxon>Pezizomycotina</taxon>
        <taxon>Sordariomycetes</taxon>
        <taxon>Sordariomycetidae</taxon>
        <taxon>Sordariales</taxon>
        <taxon>Sordariaceae</taxon>
        <taxon>Neurospora</taxon>
    </lineage>
</organism>
<evidence type="ECO:0008006" key="10">
    <source>
        <dbReference type="Google" id="ProtNLM"/>
    </source>
</evidence>
<evidence type="ECO:0000256" key="7">
    <source>
        <dbReference type="SAM" id="SignalP"/>
    </source>
</evidence>
<protein>
    <recommendedName>
        <fullName evidence="10">Mid2 domain-containing protein</fullName>
    </recommendedName>
</protein>
<feature type="compositionally biased region" description="Polar residues" evidence="5">
    <location>
        <begin position="248"/>
        <end position="267"/>
    </location>
</feature>
<comment type="subcellular location">
    <subcellularLocation>
        <location evidence="1">Membrane</location>
        <topology evidence="1">Single-pass membrane protein</topology>
    </subcellularLocation>
</comment>
<accession>F8MZY6</accession>
<evidence type="ECO:0000256" key="6">
    <source>
        <dbReference type="SAM" id="Phobius"/>
    </source>
</evidence>
<dbReference type="VEuPathDB" id="FungiDB:NEUTE1DRAFT_133451"/>
<reference evidence="9" key="1">
    <citation type="journal article" date="2011" name="Genetics">
        <title>Massive changes in genome architecture accompany the transition to self-fertility in the filamentous fungus Neurospora tetrasperma.</title>
        <authorList>
            <person name="Ellison C.E."/>
            <person name="Stajich J.E."/>
            <person name="Jacobson D.J."/>
            <person name="Natvig D.O."/>
            <person name="Lapidus A."/>
            <person name="Foster B."/>
            <person name="Aerts A."/>
            <person name="Riley R."/>
            <person name="Lindquist E.A."/>
            <person name="Grigoriev I.V."/>
            <person name="Taylor J.W."/>
        </authorList>
    </citation>
    <scope>NUCLEOTIDE SEQUENCE [LARGE SCALE GENOMIC DNA]</scope>
    <source>
        <strain evidence="9">FGSC 2508 / P0657</strain>
    </source>
</reference>
<feature type="region of interest" description="Disordered" evidence="5">
    <location>
        <begin position="388"/>
        <end position="493"/>
    </location>
</feature>
<keyword evidence="4 6" id="KW-0472">Membrane</keyword>
<dbReference type="KEGG" id="nte:NEUTE1DRAFT133451"/>
<dbReference type="HOGENOM" id="CLU_517923_0_0_1"/>
<feature type="compositionally biased region" description="Low complexity" evidence="5">
    <location>
        <begin position="416"/>
        <end position="426"/>
    </location>
</feature>
<name>F8MZY6_NEUT8</name>
<evidence type="ECO:0000256" key="5">
    <source>
        <dbReference type="SAM" id="MobiDB-lite"/>
    </source>
</evidence>
<feature type="transmembrane region" description="Helical" evidence="6">
    <location>
        <begin position="275"/>
        <end position="301"/>
    </location>
</feature>